<proteinExistence type="predicted"/>
<dbReference type="EMBL" id="CP075048">
    <property type="protein sequence ID" value="QVY39565.1"/>
    <property type="molecule type" value="Genomic_DNA"/>
</dbReference>
<accession>A0A8E7NZ90</accession>
<protein>
    <submittedName>
        <fullName evidence="1">Uncharacterized protein</fullName>
    </submittedName>
</protein>
<reference evidence="1" key="2">
    <citation type="submission" date="2021-05" db="EMBL/GenBank/DDBJ databases">
        <title>Whole genome PacBio Sequel sequence of Salmonella enterica subsp. enterica.</title>
        <authorList>
            <person name="Hoffmann M."/>
            <person name="Balkey M."/>
            <person name="Luo Y."/>
        </authorList>
    </citation>
    <scope>NUCLEOTIDE SEQUENCE</scope>
    <source>
        <strain evidence="1">CFSAN008798</strain>
    </source>
</reference>
<dbReference type="RefSeq" id="WP_170877086.1">
    <property type="nucleotide sequence ID" value="NZ_MXRZ01000065.1"/>
</dbReference>
<reference evidence="1" key="1">
    <citation type="submission" date="2018-07" db="EMBL/GenBank/DDBJ databases">
        <authorList>
            <consortium name="GenomeTrakr network: Whole genome sequencing for foodborne pathogen traceback"/>
        </authorList>
    </citation>
    <scope>NUCLEOTIDE SEQUENCE</scope>
    <source>
        <strain evidence="1">CFSAN008798</strain>
    </source>
</reference>
<name>A0A8E7NZ90_SALMU</name>
<organism evidence="1">
    <name type="scientific">Salmonella muenchen</name>
    <dbReference type="NCBI Taxonomy" id="596"/>
    <lineage>
        <taxon>Bacteria</taxon>
        <taxon>Pseudomonadati</taxon>
        <taxon>Pseudomonadota</taxon>
        <taxon>Gammaproteobacteria</taxon>
        <taxon>Enterobacterales</taxon>
        <taxon>Enterobacteriaceae</taxon>
        <taxon>Salmonella</taxon>
    </lineage>
</organism>
<evidence type="ECO:0000313" key="1">
    <source>
        <dbReference type="EMBL" id="QVY39565.1"/>
    </source>
</evidence>
<gene>
    <name evidence="1" type="ORF">B6J96_22970</name>
</gene>
<sequence length="49" mass="5692">MQKVQFRPVEKAPANNVVRRLHWLRKRDALANNPGATFPLTIYVTETRS</sequence>
<dbReference type="AlphaFoldDB" id="A0A8E7NZ90"/>